<proteinExistence type="predicted"/>
<organism evidence="1 2">
    <name type="scientific">Rangifer tarandus platyrhynchus</name>
    <name type="common">Svalbard reindeer</name>
    <dbReference type="NCBI Taxonomy" id="3082113"/>
    <lineage>
        <taxon>Eukaryota</taxon>
        <taxon>Metazoa</taxon>
        <taxon>Chordata</taxon>
        <taxon>Craniata</taxon>
        <taxon>Vertebrata</taxon>
        <taxon>Euteleostomi</taxon>
        <taxon>Mammalia</taxon>
        <taxon>Eutheria</taxon>
        <taxon>Laurasiatheria</taxon>
        <taxon>Artiodactyla</taxon>
        <taxon>Ruminantia</taxon>
        <taxon>Pecora</taxon>
        <taxon>Cervidae</taxon>
        <taxon>Odocoileinae</taxon>
        <taxon>Rangifer</taxon>
    </lineage>
</organism>
<protein>
    <submittedName>
        <fullName evidence="1">Uncharacterized protein</fullName>
    </submittedName>
</protein>
<evidence type="ECO:0000313" key="1">
    <source>
        <dbReference type="EMBL" id="CAN0144322.1"/>
    </source>
</evidence>
<dbReference type="EMBL" id="OX596105">
    <property type="protein sequence ID" value="CAN0144322.1"/>
    <property type="molecule type" value="Genomic_DNA"/>
</dbReference>
<reference evidence="1" key="2">
    <citation type="submission" date="2025-03" db="EMBL/GenBank/DDBJ databases">
        <authorList>
            <consortium name="ELIXIR-Norway"/>
            <consortium name="Elixir Norway"/>
        </authorList>
    </citation>
    <scope>NUCLEOTIDE SEQUENCE</scope>
</reference>
<sequence>MVSGGGNVSTAVLLCGVSSRALTLAFRSPQGVMFFYPMTQRRQLALPIFQITFQPIRAWGGTESPALVCKAFRCAHVCWGRENWVLFSTWLLLAVASCLLICPKCISSQQLEGPLTGEGRADSWAPRLQEWWQGSGNSSRSGQEALLPGRRVPFKSPKEALKSQAWEVKTRGLEFGSPLLSIHSVVRAEKQRGERGDTCDLSGM</sequence>
<dbReference type="Proteomes" id="UP001162501">
    <property type="component" value="Chromosome 21"/>
</dbReference>
<accession>A0AC59Z198</accession>
<name>A0AC59Z198_RANTA</name>
<reference evidence="1" key="1">
    <citation type="submission" date="2023-05" db="EMBL/GenBank/DDBJ databases">
        <authorList>
            <consortium name="ELIXIR-Norway"/>
        </authorList>
    </citation>
    <scope>NUCLEOTIDE SEQUENCE</scope>
</reference>
<gene>
    <name evidence="1" type="ORF">MRATA1EN22A_LOCUS12721</name>
</gene>
<evidence type="ECO:0000313" key="2">
    <source>
        <dbReference type="Proteomes" id="UP001162501"/>
    </source>
</evidence>